<feature type="transmembrane region" description="Helical" evidence="2">
    <location>
        <begin position="201"/>
        <end position="220"/>
    </location>
</feature>
<proteinExistence type="predicted"/>
<evidence type="ECO:0000256" key="1">
    <source>
        <dbReference type="SAM" id="MobiDB-lite"/>
    </source>
</evidence>
<protein>
    <submittedName>
        <fullName evidence="3">Uncharacterized protein</fullName>
    </submittedName>
</protein>
<evidence type="ECO:0000256" key="2">
    <source>
        <dbReference type="SAM" id="Phobius"/>
    </source>
</evidence>
<gene>
    <name evidence="3" type="ORF">DEA8626_03000</name>
</gene>
<keyword evidence="4" id="KW-1185">Reference proteome</keyword>
<feature type="transmembrane region" description="Helical" evidence="2">
    <location>
        <begin position="167"/>
        <end position="189"/>
    </location>
</feature>
<accession>A0A2R8BKT6</accession>
<dbReference type="Proteomes" id="UP000244924">
    <property type="component" value="Unassembled WGS sequence"/>
</dbReference>
<evidence type="ECO:0000313" key="3">
    <source>
        <dbReference type="EMBL" id="SPH23923.1"/>
    </source>
</evidence>
<keyword evidence="2" id="KW-0472">Membrane</keyword>
<reference evidence="3 4" key="1">
    <citation type="submission" date="2018-03" db="EMBL/GenBank/DDBJ databases">
        <authorList>
            <person name="Keele B.F."/>
        </authorList>
    </citation>
    <scope>NUCLEOTIDE SEQUENCE [LARGE SCALE GENOMIC DNA]</scope>
    <source>
        <strain evidence="3 4">CECT 8626</strain>
    </source>
</reference>
<sequence>MQTTKGATFIYAAASLAFTLIPPAIARLMVAGLMLTAIAIVWWTQQQEIVLLGLLADIGDTSADPVFAAVRPMGFGDPGLLWIPSDQLAAVVSPAVGDLVLAFGGEDPAAAATLGVDGVFVADTFYLMPTSMVFEAYAQLDLRGTIAETNDLGIVLMGVLVVLFARLALRVGIAVAFAPIALLAVWLLMTWNAESWAMAPVPMSMIIPLTWCAATIGGVLAFKSTLKDPSGLGLRIAGLVLAAPLALAIQMTDLLPAPLNWVLVPAGLIWPVLVPTLAAALLIRDGLDLDLPTTLAVAAGLLLLRWPLLRRAGTAVGAAPKRPSTPEPDHTGAISLDSLLRSGRET</sequence>
<keyword evidence="2" id="KW-1133">Transmembrane helix</keyword>
<evidence type="ECO:0000313" key="4">
    <source>
        <dbReference type="Proteomes" id="UP000244924"/>
    </source>
</evidence>
<dbReference type="RefSeq" id="WP_108853988.1">
    <property type="nucleotide sequence ID" value="NZ_OMOQ01000002.1"/>
</dbReference>
<name>A0A2R8BKT6_9RHOB</name>
<feature type="transmembrane region" description="Helical" evidence="2">
    <location>
        <begin position="232"/>
        <end position="249"/>
    </location>
</feature>
<dbReference type="EMBL" id="OMOQ01000002">
    <property type="protein sequence ID" value="SPH23923.1"/>
    <property type="molecule type" value="Genomic_DNA"/>
</dbReference>
<feature type="transmembrane region" description="Helical" evidence="2">
    <location>
        <begin position="261"/>
        <end position="283"/>
    </location>
</feature>
<keyword evidence="2" id="KW-0812">Transmembrane</keyword>
<dbReference type="AlphaFoldDB" id="A0A2R8BKT6"/>
<organism evidence="3 4">
    <name type="scientific">Albidovulum aquaemixtae</name>
    <dbReference type="NCBI Taxonomy" id="1542388"/>
    <lineage>
        <taxon>Bacteria</taxon>
        <taxon>Pseudomonadati</taxon>
        <taxon>Pseudomonadota</taxon>
        <taxon>Alphaproteobacteria</taxon>
        <taxon>Rhodobacterales</taxon>
        <taxon>Paracoccaceae</taxon>
        <taxon>Albidovulum</taxon>
    </lineage>
</organism>
<feature type="region of interest" description="Disordered" evidence="1">
    <location>
        <begin position="317"/>
        <end position="346"/>
    </location>
</feature>